<dbReference type="InterPro" id="IPR053384">
    <property type="entry name" value="SAM-dep_methyltransferase"/>
</dbReference>
<keyword evidence="5" id="KW-1185">Reference proteome</keyword>
<proteinExistence type="inferred from homology"/>
<evidence type="ECO:0000313" key="5">
    <source>
        <dbReference type="Proteomes" id="UP000085678"/>
    </source>
</evidence>
<sequence>MANQGYSDKVLRRGVDYKSMFHPQVYLDDYYGPGVPQSAVIKDFLHSLFNTGNINGDRLLDLGSGPVVSNHISAAKWFNELIFSDYAPGNRDALRKWKNNDVDAFDWDPAFKYVAALEGDVTKWEEDRENFRRKMSAIYDCDVHNDNPLHPVTCQPFDCVTSFFCLEETCADEEEFCRVIRNVTSLLREGGVLILLNAVGQSTFKCGDVYFSSLSVEKNDVIKALEKVGLKDISWHSFQAPPMAGLSDSAQCYVVVAKK</sequence>
<dbReference type="InterPro" id="IPR029063">
    <property type="entry name" value="SAM-dependent_MTases_sf"/>
</dbReference>
<dbReference type="KEGG" id="lak:106165307"/>
<dbReference type="InParanoid" id="A0A1S3IL05"/>
<dbReference type="NCBIfam" id="NF041360">
    <property type="entry name" value="GntF_guanitoxin"/>
    <property type="match status" value="1"/>
</dbReference>
<evidence type="ECO:0000256" key="3">
    <source>
        <dbReference type="ARBA" id="ARBA00022679"/>
    </source>
</evidence>
<evidence type="ECO:0000256" key="2">
    <source>
        <dbReference type="ARBA" id="ARBA00022603"/>
    </source>
</evidence>
<evidence type="ECO:0000313" key="6">
    <source>
        <dbReference type="RefSeq" id="XP_013398925.1"/>
    </source>
</evidence>
<dbReference type="RefSeq" id="XP_013398925.1">
    <property type="nucleotide sequence ID" value="XM_013543471.1"/>
</dbReference>
<dbReference type="Pfam" id="PF01234">
    <property type="entry name" value="NNMT_PNMT_TEMT"/>
    <property type="match status" value="1"/>
</dbReference>
<accession>A0A1S3IL05</accession>
<dbReference type="OrthoDB" id="10050085at2759"/>
<keyword evidence="2" id="KW-0489">Methyltransferase</keyword>
<dbReference type="GO" id="GO:0008170">
    <property type="term" value="F:N-methyltransferase activity"/>
    <property type="evidence" value="ECO:0007669"/>
    <property type="project" value="TreeGrafter"/>
</dbReference>
<dbReference type="InterPro" id="IPR000940">
    <property type="entry name" value="NNMT_TEMT_trans"/>
</dbReference>
<dbReference type="SUPFAM" id="SSF53335">
    <property type="entry name" value="S-adenosyl-L-methionine-dependent methyltransferases"/>
    <property type="match status" value="1"/>
</dbReference>
<comment type="similarity">
    <text evidence="1">Belongs to the class I-like SAM-binding methyltransferase superfamily. NNMT/PNMT/TEMT family.</text>
</comment>
<organism evidence="5 6">
    <name type="scientific">Lingula anatina</name>
    <name type="common">Brachiopod</name>
    <name type="synonym">Lingula unguis</name>
    <dbReference type="NCBI Taxonomy" id="7574"/>
    <lineage>
        <taxon>Eukaryota</taxon>
        <taxon>Metazoa</taxon>
        <taxon>Spiralia</taxon>
        <taxon>Lophotrochozoa</taxon>
        <taxon>Brachiopoda</taxon>
        <taxon>Linguliformea</taxon>
        <taxon>Lingulata</taxon>
        <taxon>Lingulida</taxon>
        <taxon>Linguloidea</taxon>
        <taxon>Lingulidae</taxon>
        <taxon>Lingula</taxon>
    </lineage>
</organism>
<reference evidence="6" key="1">
    <citation type="submission" date="2025-08" db="UniProtKB">
        <authorList>
            <consortium name="RefSeq"/>
        </authorList>
    </citation>
    <scope>IDENTIFICATION</scope>
    <source>
        <tissue evidence="6">Gonads</tissue>
    </source>
</reference>
<dbReference type="GeneID" id="106165307"/>
<dbReference type="Gene3D" id="3.40.50.150">
    <property type="entry name" value="Vaccinia Virus protein VP39"/>
    <property type="match status" value="1"/>
</dbReference>
<dbReference type="Proteomes" id="UP000085678">
    <property type="component" value="Unplaced"/>
</dbReference>
<dbReference type="AlphaFoldDB" id="A0A1S3IL05"/>
<dbReference type="GO" id="GO:0005829">
    <property type="term" value="C:cytosol"/>
    <property type="evidence" value="ECO:0007669"/>
    <property type="project" value="TreeGrafter"/>
</dbReference>
<protein>
    <submittedName>
        <fullName evidence="6">Nicotinamide N-methyltransferase-like</fullName>
    </submittedName>
</protein>
<evidence type="ECO:0000256" key="1">
    <source>
        <dbReference type="ARBA" id="ARBA00007996"/>
    </source>
</evidence>
<dbReference type="PANTHER" id="PTHR10867">
    <property type="entry name" value="NNMT/PNMT/TEMT FAMILY MEMBER"/>
    <property type="match status" value="1"/>
</dbReference>
<gene>
    <name evidence="6" type="primary">LOC106165307</name>
</gene>
<keyword evidence="4" id="KW-0949">S-adenosyl-L-methionine</keyword>
<dbReference type="GO" id="GO:0032259">
    <property type="term" value="P:methylation"/>
    <property type="evidence" value="ECO:0007669"/>
    <property type="project" value="UniProtKB-KW"/>
</dbReference>
<dbReference type="PANTHER" id="PTHR10867:SF17">
    <property type="entry name" value="NICOTINAMIDE N-METHYLTRANSFERASE"/>
    <property type="match status" value="1"/>
</dbReference>
<dbReference type="STRING" id="7574.A0A1S3IL05"/>
<evidence type="ECO:0000256" key="4">
    <source>
        <dbReference type="ARBA" id="ARBA00022691"/>
    </source>
</evidence>
<dbReference type="PROSITE" id="PS51681">
    <property type="entry name" value="SAM_MT_NNMT_PNMT_TEMT"/>
    <property type="match status" value="1"/>
</dbReference>
<name>A0A1S3IL05_LINAN</name>
<keyword evidence="3" id="KW-0808">Transferase</keyword>